<proteinExistence type="predicted"/>
<dbReference type="Pfam" id="PF13704">
    <property type="entry name" value="Glyco_tranf_2_4"/>
    <property type="match status" value="1"/>
</dbReference>
<evidence type="ECO:0000313" key="3">
    <source>
        <dbReference type="Proteomes" id="UP000789595"/>
    </source>
</evidence>
<feature type="compositionally biased region" description="Basic residues" evidence="1">
    <location>
        <begin position="18"/>
        <end position="34"/>
    </location>
</feature>
<accession>A0A8J2WXH9</accession>
<name>A0A8J2WXH9_9STRA</name>
<reference evidence="2" key="1">
    <citation type="submission" date="2021-11" db="EMBL/GenBank/DDBJ databases">
        <authorList>
            <consortium name="Genoscope - CEA"/>
            <person name="William W."/>
        </authorList>
    </citation>
    <scope>NUCLEOTIDE SEQUENCE</scope>
</reference>
<feature type="region of interest" description="Disordered" evidence="1">
    <location>
        <begin position="13"/>
        <end position="55"/>
    </location>
</feature>
<evidence type="ECO:0000313" key="2">
    <source>
        <dbReference type="EMBL" id="CAH0372427.1"/>
    </source>
</evidence>
<protein>
    <submittedName>
        <fullName evidence="2">Uncharacterized protein</fullName>
    </submittedName>
</protein>
<dbReference type="EMBL" id="CAKKNE010000003">
    <property type="protein sequence ID" value="CAH0372427.1"/>
    <property type="molecule type" value="Genomic_DNA"/>
</dbReference>
<dbReference type="AlphaFoldDB" id="A0A8J2WXH9"/>
<organism evidence="2 3">
    <name type="scientific">Pelagomonas calceolata</name>
    <dbReference type="NCBI Taxonomy" id="35677"/>
    <lineage>
        <taxon>Eukaryota</taxon>
        <taxon>Sar</taxon>
        <taxon>Stramenopiles</taxon>
        <taxon>Ochrophyta</taxon>
        <taxon>Pelagophyceae</taxon>
        <taxon>Pelagomonadales</taxon>
        <taxon>Pelagomonadaceae</taxon>
        <taxon>Pelagomonas</taxon>
    </lineage>
</organism>
<evidence type="ECO:0000256" key="1">
    <source>
        <dbReference type="SAM" id="MobiDB-lite"/>
    </source>
</evidence>
<comment type="caution">
    <text evidence="2">The sequence shown here is derived from an EMBL/GenBank/DDBJ whole genome shotgun (WGS) entry which is preliminary data.</text>
</comment>
<sequence>MAPMMAVVAVAAAGRATHAARRRRDGRRGPHKRTAARDVSPRPARERQSNSWACSEVTQPPRRRALLRAIVFERDGARQLRAWVAHMARALRYDELVLIDHNGADEETIQVLRDATVKGAHRWRCDGPFLFKAAMWSHVARAYNATSDYIFPLDVDELLMTVSHGGVRRQFSDRTELSAGTRVEWSRTTLVEALSRLDRSGRPFKSYLASAIPVDCPGAGIAADARCPLRYASNFVQNCYSKVFARGAEWRFTDTGNHYGGTVATGPLTHSDCGEGRGGFGDDRIWKTYASSDLAVLHVQFVSIRGWLEHYIRGATTYNYTRRDVNCDTVGRGRHYCKVIREIRATGLDWNRLVLAYHRFGCPRPIRHHARLRVPLDVVQQKACVGA</sequence>
<gene>
    <name evidence="2" type="ORF">PECAL_3P24230</name>
</gene>
<dbReference type="Proteomes" id="UP000789595">
    <property type="component" value="Unassembled WGS sequence"/>
</dbReference>
<keyword evidence="3" id="KW-1185">Reference proteome</keyword>
<feature type="compositionally biased region" description="Basic and acidic residues" evidence="1">
    <location>
        <begin position="35"/>
        <end position="48"/>
    </location>
</feature>